<accession>A0A061QNX1</accession>
<organism evidence="1">
    <name type="scientific">Tetraselmis sp. GSL018</name>
    <dbReference type="NCBI Taxonomy" id="582737"/>
    <lineage>
        <taxon>Eukaryota</taxon>
        <taxon>Viridiplantae</taxon>
        <taxon>Chlorophyta</taxon>
        <taxon>core chlorophytes</taxon>
        <taxon>Chlorodendrophyceae</taxon>
        <taxon>Chlorodendrales</taxon>
        <taxon>Chlorodendraceae</taxon>
        <taxon>Tetraselmis</taxon>
    </lineage>
</organism>
<name>A0A061QNX1_9CHLO</name>
<sequence>MGEGGFSIGCRLHWLKASVAVKRWPDPNLTEKQQQEFREVLNLQVHSDLRPT</sequence>
<proteinExistence type="predicted"/>
<gene>
    <name evidence="1" type="ORF">TSPGSL018_29741</name>
</gene>
<dbReference type="AlphaFoldDB" id="A0A061QNX1"/>
<protein>
    <submittedName>
        <fullName evidence="1">Uncharacterized protein</fullName>
    </submittedName>
</protein>
<reference evidence="1" key="1">
    <citation type="submission" date="2014-05" db="EMBL/GenBank/DDBJ databases">
        <title>The transcriptome of the halophilic microalga Tetraselmis sp. GSL018 isolated from the Great Salt Lake, Utah.</title>
        <authorList>
            <person name="Jinkerson R.E."/>
            <person name="D'Adamo S."/>
            <person name="Posewitz M.C."/>
        </authorList>
    </citation>
    <scope>NUCLEOTIDE SEQUENCE</scope>
    <source>
        <strain evidence="1">GSL018</strain>
    </source>
</reference>
<dbReference type="EMBL" id="GBEZ01027157">
    <property type="protein sequence ID" value="JAC60120.1"/>
    <property type="molecule type" value="Transcribed_RNA"/>
</dbReference>
<evidence type="ECO:0000313" key="1">
    <source>
        <dbReference type="EMBL" id="JAC60120.1"/>
    </source>
</evidence>